<protein>
    <submittedName>
        <fullName evidence="7">Protein kinase C-binding protein NELL1</fullName>
    </submittedName>
</protein>
<dbReference type="GO" id="GO:0016301">
    <property type="term" value="F:kinase activity"/>
    <property type="evidence" value="ECO:0007669"/>
    <property type="project" value="UniProtKB-KW"/>
</dbReference>
<keyword evidence="7" id="KW-0418">Kinase</keyword>
<keyword evidence="3" id="KW-0677">Repeat</keyword>
<feature type="non-terminal residue" evidence="7">
    <location>
        <position position="1"/>
    </location>
</feature>
<dbReference type="InterPro" id="IPR000742">
    <property type="entry name" value="EGF"/>
</dbReference>
<dbReference type="InterPro" id="IPR000152">
    <property type="entry name" value="EGF-type_Asp/Asn_hydroxyl_site"/>
</dbReference>
<accession>A0AAV4FNV0</accession>
<dbReference type="GO" id="GO:0005509">
    <property type="term" value="F:calcium ion binding"/>
    <property type="evidence" value="ECO:0007669"/>
    <property type="project" value="InterPro"/>
</dbReference>
<dbReference type="EMBL" id="BMAT01000846">
    <property type="protein sequence ID" value="GFR74403.1"/>
    <property type="molecule type" value="Genomic_DNA"/>
</dbReference>
<dbReference type="CDD" id="cd00037">
    <property type="entry name" value="CLECT"/>
    <property type="match status" value="1"/>
</dbReference>
<dbReference type="Pfam" id="PF07645">
    <property type="entry name" value="EGF_CA"/>
    <property type="match status" value="4"/>
</dbReference>
<dbReference type="SMART" id="SM00179">
    <property type="entry name" value="EGF_CA"/>
    <property type="match status" value="4"/>
</dbReference>
<evidence type="ECO:0000313" key="8">
    <source>
        <dbReference type="Proteomes" id="UP000762676"/>
    </source>
</evidence>
<dbReference type="SUPFAM" id="SSF57184">
    <property type="entry name" value="Growth factor receptor domain"/>
    <property type="match status" value="2"/>
</dbReference>
<evidence type="ECO:0000256" key="2">
    <source>
        <dbReference type="ARBA" id="ARBA00022729"/>
    </source>
</evidence>
<evidence type="ECO:0000256" key="5">
    <source>
        <dbReference type="PROSITE-ProRule" id="PRU00076"/>
    </source>
</evidence>
<dbReference type="InterPro" id="IPR009030">
    <property type="entry name" value="Growth_fac_rcpt_cys_sf"/>
</dbReference>
<dbReference type="Gene3D" id="3.10.100.10">
    <property type="entry name" value="Mannose-Binding Protein A, subunit A"/>
    <property type="match status" value="1"/>
</dbReference>
<evidence type="ECO:0000256" key="1">
    <source>
        <dbReference type="ARBA" id="ARBA00022536"/>
    </source>
</evidence>
<dbReference type="AlphaFoldDB" id="A0AAV4FNV0"/>
<dbReference type="Gene3D" id="2.10.25.10">
    <property type="entry name" value="Laminin"/>
    <property type="match status" value="4"/>
</dbReference>
<evidence type="ECO:0000313" key="7">
    <source>
        <dbReference type="EMBL" id="GFR74403.1"/>
    </source>
</evidence>
<dbReference type="CDD" id="cd00054">
    <property type="entry name" value="EGF_CA"/>
    <property type="match status" value="4"/>
</dbReference>
<dbReference type="PANTHER" id="PTHR24050">
    <property type="entry name" value="PA14 DOMAIN-CONTAINING PROTEIN"/>
    <property type="match status" value="1"/>
</dbReference>
<evidence type="ECO:0000259" key="6">
    <source>
        <dbReference type="PROSITE" id="PS50026"/>
    </source>
</evidence>
<dbReference type="InterPro" id="IPR001881">
    <property type="entry name" value="EGF-like_Ca-bd_dom"/>
</dbReference>
<dbReference type="PANTHER" id="PTHR24050:SF28">
    <property type="entry name" value="UROMODULIN-LIKE"/>
    <property type="match status" value="1"/>
</dbReference>
<keyword evidence="8" id="KW-1185">Reference proteome</keyword>
<dbReference type="InterPro" id="IPR016187">
    <property type="entry name" value="CTDL_fold"/>
</dbReference>
<dbReference type="PROSITE" id="PS00010">
    <property type="entry name" value="ASX_HYDROXYL"/>
    <property type="match status" value="2"/>
</dbReference>
<reference evidence="7 8" key="1">
    <citation type="journal article" date="2021" name="Elife">
        <title>Chloroplast acquisition without the gene transfer in kleptoplastic sea slugs, Plakobranchus ocellatus.</title>
        <authorList>
            <person name="Maeda T."/>
            <person name="Takahashi S."/>
            <person name="Yoshida T."/>
            <person name="Shimamura S."/>
            <person name="Takaki Y."/>
            <person name="Nagai Y."/>
            <person name="Toyoda A."/>
            <person name="Suzuki Y."/>
            <person name="Arimoto A."/>
            <person name="Ishii H."/>
            <person name="Satoh N."/>
            <person name="Nishiyama T."/>
            <person name="Hasebe M."/>
            <person name="Maruyama T."/>
            <person name="Minagawa J."/>
            <person name="Obokata J."/>
            <person name="Shigenobu S."/>
        </authorList>
    </citation>
    <scope>NUCLEOTIDE SEQUENCE [LARGE SCALE GENOMIC DNA]</scope>
</reference>
<comment type="caution">
    <text evidence="5">Lacks conserved residue(s) required for the propagation of feature annotation.</text>
</comment>
<dbReference type="PROSITE" id="PS01186">
    <property type="entry name" value="EGF_2"/>
    <property type="match status" value="2"/>
</dbReference>
<dbReference type="InterPro" id="IPR016186">
    <property type="entry name" value="C-type_lectin-like/link_sf"/>
</dbReference>
<organism evidence="7 8">
    <name type="scientific">Elysia marginata</name>
    <dbReference type="NCBI Taxonomy" id="1093978"/>
    <lineage>
        <taxon>Eukaryota</taxon>
        <taxon>Metazoa</taxon>
        <taxon>Spiralia</taxon>
        <taxon>Lophotrochozoa</taxon>
        <taxon>Mollusca</taxon>
        <taxon>Gastropoda</taxon>
        <taxon>Heterobranchia</taxon>
        <taxon>Euthyneura</taxon>
        <taxon>Panpulmonata</taxon>
        <taxon>Sacoglossa</taxon>
        <taxon>Placobranchoidea</taxon>
        <taxon>Plakobranchidae</taxon>
        <taxon>Elysia</taxon>
    </lineage>
</organism>
<keyword evidence="1 5" id="KW-0245">EGF-like domain</keyword>
<evidence type="ECO:0000256" key="4">
    <source>
        <dbReference type="ARBA" id="ARBA00023157"/>
    </source>
</evidence>
<evidence type="ECO:0000256" key="3">
    <source>
        <dbReference type="ARBA" id="ARBA00022737"/>
    </source>
</evidence>
<dbReference type="SUPFAM" id="SSF56436">
    <property type="entry name" value="C-type lectin-like"/>
    <property type="match status" value="1"/>
</dbReference>
<dbReference type="InterPro" id="IPR049883">
    <property type="entry name" value="NOTCH1_EGF-like"/>
</dbReference>
<dbReference type="InterPro" id="IPR018097">
    <property type="entry name" value="EGF_Ca-bd_CS"/>
</dbReference>
<proteinExistence type="predicted"/>
<dbReference type="SMART" id="SM00181">
    <property type="entry name" value="EGF"/>
    <property type="match status" value="3"/>
</dbReference>
<feature type="domain" description="EGF-like" evidence="6">
    <location>
        <begin position="114"/>
        <end position="157"/>
    </location>
</feature>
<dbReference type="Proteomes" id="UP000762676">
    <property type="component" value="Unassembled WGS sequence"/>
</dbReference>
<dbReference type="PROSITE" id="PS50026">
    <property type="entry name" value="EGF_3"/>
    <property type="match status" value="2"/>
</dbReference>
<comment type="caution">
    <text evidence="7">The sequence shown here is derived from an EMBL/GenBank/DDBJ whole genome shotgun (WGS) entry which is preliminary data.</text>
</comment>
<dbReference type="FunFam" id="2.10.25.10:FF:000038">
    <property type="entry name" value="Fibrillin 2"/>
    <property type="match status" value="3"/>
</dbReference>
<feature type="domain" description="EGF-like" evidence="6">
    <location>
        <begin position="46"/>
        <end position="87"/>
    </location>
</feature>
<keyword evidence="2" id="KW-0732">Signal</keyword>
<dbReference type="PROSITE" id="PS01187">
    <property type="entry name" value="EGF_CA"/>
    <property type="match status" value="2"/>
</dbReference>
<sequence length="303" mass="34185">INECKETDGSKRHNCSSTSQCENLDGSFRCDCNDGYNQRDSFTCSDIDECRENLHNCSSISQCKNLDGSFRCDCNDRYTQRDNFTCVGMKDIVSKFFNNKKARVYPKHHCYPTDIDECAIDGGHNCQGTISRCHNLPGTFECQCQHGYRTDDNNRCTDIDECKKGTAQCPDHAHCVNTDGGYKCISFATDAKDRATCPSGWIPSVPSLTCIKPFDEGLSWRKARAQCQKQDADLVKIINYEMDWFLRDADAKNILESGISIKSFGSRTERSRVRAPISAGRHSAPERGNLHTFLRQNNLQMST</sequence>
<name>A0AAV4FNV0_9GAST</name>
<dbReference type="InterPro" id="IPR052235">
    <property type="entry name" value="Nephronectin_domain"/>
</dbReference>
<keyword evidence="4" id="KW-1015">Disulfide bond</keyword>
<gene>
    <name evidence="7" type="ORF">ElyMa_000429200</name>
</gene>
<keyword evidence="7" id="KW-0808">Transferase</keyword>